<gene>
    <name evidence="9" type="ORF">AK812_SmicGene45389</name>
</gene>
<evidence type="ECO:0000256" key="7">
    <source>
        <dbReference type="SAM" id="MobiDB-lite"/>
    </source>
</evidence>
<sequence>AAEHPAEASEAISQQAQAAARGIRSSPRVLNFPPLRPVRRRCSHCATHFLDVCEAMPPQTKSREDYAVPLPDLRTHNKVNEALMNQRLGLTIDERGQE</sequence>
<keyword evidence="3" id="KW-0285">Flavoprotein</keyword>
<dbReference type="Gene3D" id="1.20.120.310">
    <property type="entry name" value="ERV/ALR sulfhydryl oxidase domain"/>
    <property type="match status" value="1"/>
</dbReference>
<dbReference type="GO" id="GO:0016972">
    <property type="term" value="F:thiol oxidase activity"/>
    <property type="evidence" value="ECO:0007669"/>
    <property type="project" value="UniProtKB-EC"/>
</dbReference>
<organism evidence="9 10">
    <name type="scientific">Symbiodinium microadriaticum</name>
    <name type="common">Dinoflagellate</name>
    <name type="synonym">Zooxanthella microadriatica</name>
    <dbReference type="NCBI Taxonomy" id="2951"/>
    <lineage>
        <taxon>Eukaryota</taxon>
        <taxon>Sar</taxon>
        <taxon>Alveolata</taxon>
        <taxon>Dinophyceae</taxon>
        <taxon>Suessiales</taxon>
        <taxon>Symbiodiniaceae</taxon>
        <taxon>Symbiodinium</taxon>
    </lineage>
</organism>
<evidence type="ECO:0000256" key="4">
    <source>
        <dbReference type="ARBA" id="ARBA00022827"/>
    </source>
</evidence>
<evidence type="ECO:0000259" key="8">
    <source>
        <dbReference type="Pfam" id="PF04777"/>
    </source>
</evidence>
<protein>
    <recommendedName>
        <fullName evidence="2">thiol oxidase</fullName>
        <ecNumber evidence="2">1.8.3.2</ecNumber>
    </recommendedName>
</protein>
<dbReference type="Proteomes" id="UP000186817">
    <property type="component" value="Unassembled WGS sequence"/>
</dbReference>
<dbReference type="EC" id="1.8.3.2" evidence="2"/>
<evidence type="ECO:0000256" key="2">
    <source>
        <dbReference type="ARBA" id="ARBA00012512"/>
    </source>
</evidence>
<evidence type="ECO:0000256" key="6">
    <source>
        <dbReference type="ARBA" id="ARBA00023157"/>
    </source>
</evidence>
<dbReference type="EMBL" id="LSRX01003029">
    <property type="protein sequence ID" value="OLP74923.1"/>
    <property type="molecule type" value="Genomic_DNA"/>
</dbReference>
<proteinExistence type="predicted"/>
<reference evidence="9 10" key="1">
    <citation type="submission" date="2016-02" db="EMBL/GenBank/DDBJ databases">
        <title>Genome analysis of coral dinoflagellate symbionts highlights evolutionary adaptations to a symbiotic lifestyle.</title>
        <authorList>
            <person name="Aranda M."/>
            <person name="Li Y."/>
            <person name="Liew Y.J."/>
            <person name="Baumgarten S."/>
            <person name="Simakov O."/>
            <person name="Wilson M."/>
            <person name="Piel J."/>
            <person name="Ashoor H."/>
            <person name="Bougouffa S."/>
            <person name="Bajic V.B."/>
            <person name="Ryu T."/>
            <person name="Ravasi T."/>
            <person name="Bayer T."/>
            <person name="Micklem G."/>
            <person name="Kim H."/>
            <person name="Bhak J."/>
            <person name="Lajeunesse T.C."/>
            <person name="Voolstra C.R."/>
        </authorList>
    </citation>
    <scope>NUCLEOTIDE SEQUENCE [LARGE SCALE GENOMIC DNA]</scope>
    <source>
        <strain evidence="9 10">CCMP2467</strain>
    </source>
</reference>
<keyword evidence="10" id="KW-1185">Reference proteome</keyword>
<evidence type="ECO:0000256" key="3">
    <source>
        <dbReference type="ARBA" id="ARBA00022630"/>
    </source>
</evidence>
<name>A0A1Q9BW33_SYMMI</name>
<evidence type="ECO:0000313" key="9">
    <source>
        <dbReference type="EMBL" id="OLP74923.1"/>
    </source>
</evidence>
<feature type="domain" description="ERV/ALR sulfhydryl oxidase" evidence="8">
    <location>
        <begin position="41"/>
        <end position="87"/>
    </location>
</feature>
<feature type="compositionally biased region" description="Low complexity" evidence="7">
    <location>
        <begin position="8"/>
        <end position="26"/>
    </location>
</feature>
<keyword evidence="6" id="KW-1015">Disulfide bond</keyword>
<evidence type="ECO:0000256" key="5">
    <source>
        <dbReference type="ARBA" id="ARBA00023002"/>
    </source>
</evidence>
<dbReference type="Pfam" id="PF04777">
    <property type="entry name" value="Evr1_Alr"/>
    <property type="match status" value="1"/>
</dbReference>
<evidence type="ECO:0000256" key="1">
    <source>
        <dbReference type="ARBA" id="ARBA00001974"/>
    </source>
</evidence>
<comment type="caution">
    <text evidence="9">The sequence shown here is derived from an EMBL/GenBank/DDBJ whole genome shotgun (WGS) entry which is preliminary data.</text>
</comment>
<dbReference type="AlphaFoldDB" id="A0A1Q9BW33"/>
<feature type="region of interest" description="Disordered" evidence="7">
    <location>
        <begin position="1"/>
        <end position="26"/>
    </location>
</feature>
<feature type="non-terminal residue" evidence="9">
    <location>
        <position position="1"/>
    </location>
</feature>
<dbReference type="SUPFAM" id="SSF69000">
    <property type="entry name" value="FAD-dependent thiol oxidase"/>
    <property type="match status" value="1"/>
</dbReference>
<dbReference type="InterPro" id="IPR017905">
    <property type="entry name" value="ERV/ALR_sulphydryl_oxidase"/>
</dbReference>
<keyword evidence="5" id="KW-0560">Oxidoreductase</keyword>
<comment type="cofactor">
    <cofactor evidence="1">
        <name>FAD</name>
        <dbReference type="ChEBI" id="CHEBI:57692"/>
    </cofactor>
</comment>
<keyword evidence="4" id="KW-0274">FAD</keyword>
<accession>A0A1Q9BW33</accession>
<dbReference type="OrthoDB" id="17199at2759"/>
<evidence type="ECO:0000313" key="10">
    <source>
        <dbReference type="Proteomes" id="UP000186817"/>
    </source>
</evidence>
<dbReference type="InterPro" id="IPR036774">
    <property type="entry name" value="ERV/ALR_sulphydryl_oxid_sf"/>
</dbReference>